<keyword evidence="6" id="KW-0472">Membrane</keyword>
<comment type="subcellular location">
    <subcellularLocation>
        <location evidence="6">Membrane</location>
        <topology evidence="6">Lipid-anchor</topology>
    </subcellularLocation>
</comment>
<dbReference type="PANTHER" id="PTHR47981">
    <property type="entry name" value="RAB FAMILY"/>
    <property type="match status" value="1"/>
</dbReference>
<dbReference type="OMA" id="MTRAFYK"/>
<dbReference type="SMART" id="SM00174">
    <property type="entry name" value="RHO"/>
    <property type="match status" value="1"/>
</dbReference>
<dbReference type="EMBL" id="PZQS01000009">
    <property type="protein sequence ID" value="PVD24931.1"/>
    <property type="molecule type" value="Genomic_DNA"/>
</dbReference>
<dbReference type="CDD" id="cd04107">
    <property type="entry name" value="Rab32_Rab38"/>
    <property type="match status" value="1"/>
</dbReference>
<dbReference type="GO" id="GO:0090385">
    <property type="term" value="P:phagosome-lysosome fusion"/>
    <property type="evidence" value="ECO:0007669"/>
    <property type="project" value="TreeGrafter"/>
</dbReference>
<dbReference type="SMART" id="SM00176">
    <property type="entry name" value="RAN"/>
    <property type="match status" value="1"/>
</dbReference>
<dbReference type="Pfam" id="PF00071">
    <property type="entry name" value="Ras"/>
    <property type="match status" value="1"/>
</dbReference>
<dbReference type="OrthoDB" id="245989at2759"/>
<dbReference type="Proteomes" id="UP000245119">
    <property type="component" value="Linkage Group LG9"/>
</dbReference>
<keyword evidence="3 6" id="KW-0342">GTP-binding</keyword>
<dbReference type="InterPro" id="IPR030697">
    <property type="entry name" value="Rab29/Rab38/Rab32"/>
</dbReference>
<keyword evidence="8" id="KW-1185">Reference proteome</keyword>
<evidence type="ECO:0000256" key="6">
    <source>
        <dbReference type="RuleBase" id="RU367128"/>
    </source>
</evidence>
<name>A0A2T7NUU0_POMCA</name>
<accession>A0A2T7NUU0</accession>
<dbReference type="GO" id="GO:0005770">
    <property type="term" value="C:late endosome"/>
    <property type="evidence" value="ECO:0007669"/>
    <property type="project" value="TreeGrafter"/>
</dbReference>
<dbReference type="GO" id="GO:0005525">
    <property type="term" value="F:GTP binding"/>
    <property type="evidence" value="ECO:0007669"/>
    <property type="project" value="UniProtKB-UniRule"/>
</dbReference>
<dbReference type="GO" id="GO:0003924">
    <property type="term" value="F:GTPase activity"/>
    <property type="evidence" value="ECO:0007669"/>
    <property type="project" value="UniProtKB-UniRule"/>
</dbReference>
<dbReference type="GO" id="GO:0005802">
    <property type="term" value="C:trans-Golgi network"/>
    <property type="evidence" value="ECO:0007669"/>
    <property type="project" value="UniProtKB-UniRule"/>
</dbReference>
<evidence type="ECO:0000313" key="8">
    <source>
        <dbReference type="Proteomes" id="UP000245119"/>
    </source>
</evidence>
<reference evidence="7 8" key="1">
    <citation type="submission" date="2018-04" db="EMBL/GenBank/DDBJ databases">
        <title>The genome of golden apple snail Pomacea canaliculata provides insight into stress tolerance and invasive adaptation.</title>
        <authorList>
            <person name="Liu C."/>
            <person name="Liu B."/>
            <person name="Ren Y."/>
            <person name="Zhang Y."/>
            <person name="Wang H."/>
            <person name="Li S."/>
            <person name="Jiang F."/>
            <person name="Yin L."/>
            <person name="Zhang G."/>
            <person name="Qian W."/>
            <person name="Fan W."/>
        </authorList>
    </citation>
    <scope>NUCLEOTIDE SEQUENCE [LARGE SCALE GENOMIC DNA]</scope>
    <source>
        <strain evidence="7">SZHN2017</strain>
        <tissue evidence="7">Muscle</tissue>
    </source>
</reference>
<protein>
    <recommendedName>
        <fullName evidence="6">Ras-related protein Rab</fullName>
    </recommendedName>
</protein>
<dbReference type="InterPro" id="IPR005225">
    <property type="entry name" value="Small_GTP-bd"/>
</dbReference>
<proteinExistence type="inferred from homology"/>
<dbReference type="InterPro" id="IPR027417">
    <property type="entry name" value="P-loop_NTPase"/>
</dbReference>
<dbReference type="FunFam" id="3.40.50.300:FF:000222">
    <property type="entry name" value="RAB32, member RAS oncogene family"/>
    <property type="match status" value="1"/>
</dbReference>
<evidence type="ECO:0000256" key="1">
    <source>
        <dbReference type="ARBA" id="ARBA00006270"/>
    </source>
</evidence>
<evidence type="ECO:0000256" key="2">
    <source>
        <dbReference type="ARBA" id="ARBA00022741"/>
    </source>
</evidence>
<dbReference type="GO" id="GO:0045335">
    <property type="term" value="C:phagocytic vesicle"/>
    <property type="evidence" value="ECO:0007669"/>
    <property type="project" value="TreeGrafter"/>
</dbReference>
<evidence type="ECO:0000256" key="3">
    <source>
        <dbReference type="ARBA" id="ARBA00023134"/>
    </source>
</evidence>
<dbReference type="SUPFAM" id="SSF52540">
    <property type="entry name" value="P-loop containing nucleoside triphosphate hydrolases"/>
    <property type="match status" value="1"/>
</dbReference>
<dbReference type="PROSITE" id="PS51419">
    <property type="entry name" value="RAB"/>
    <property type="match status" value="1"/>
</dbReference>
<sequence length="220" mass="24796">MLPVRLARSSSIQSRAPDTLDDQLLKVVVIGDVTVGKTSFIQRYVNNTYKEGYKATIGVDFSLKQIRWSNTCSIKLQLWDIAGQERFASITRAYYRGADGCFLLFDLSNSATLRRAARWKEDLDAKCRLPDGSPVPCLLLANKSDLRQRQVTKEEIRDLCQKYAFVGCREVSVKDNINVAESVRFLVDIIMGQSHLANSPTKTTQLQDSHPAARRKFCAC</sequence>
<dbReference type="PRINTS" id="PR00449">
    <property type="entry name" value="RASTRNSFRMNG"/>
</dbReference>
<dbReference type="PROSITE" id="PS51421">
    <property type="entry name" value="RAS"/>
    <property type="match status" value="1"/>
</dbReference>
<dbReference type="SMART" id="SM00173">
    <property type="entry name" value="RAS"/>
    <property type="match status" value="1"/>
</dbReference>
<comment type="function">
    <text evidence="6">The small GTPases Rab are key regulators in vesicle trafficking.</text>
</comment>
<dbReference type="PANTHER" id="PTHR47981:SF42">
    <property type="entry name" value="RAS-RELATED PROTEIN RAB-7L1-LIKE ISOFORM X1"/>
    <property type="match status" value="1"/>
</dbReference>
<dbReference type="NCBIfam" id="TIGR00231">
    <property type="entry name" value="small_GTP"/>
    <property type="match status" value="1"/>
</dbReference>
<comment type="caution">
    <text evidence="7">The sequence shown here is derived from an EMBL/GenBank/DDBJ whole genome shotgun (WGS) entry which is preliminary data.</text>
</comment>
<evidence type="ECO:0000256" key="4">
    <source>
        <dbReference type="ARBA" id="ARBA00023288"/>
    </source>
</evidence>
<evidence type="ECO:0000313" key="7">
    <source>
        <dbReference type="EMBL" id="PVD24931.1"/>
    </source>
</evidence>
<dbReference type="Gene3D" id="3.40.50.300">
    <property type="entry name" value="P-loop containing nucleotide triphosphate hydrolases"/>
    <property type="match status" value="1"/>
</dbReference>
<keyword evidence="5 6" id="KW-0636">Prenylation</keyword>
<dbReference type="GO" id="GO:0005764">
    <property type="term" value="C:lysosome"/>
    <property type="evidence" value="ECO:0007669"/>
    <property type="project" value="TreeGrafter"/>
</dbReference>
<keyword evidence="4 6" id="KW-0449">Lipoprotein</keyword>
<keyword evidence="2 6" id="KW-0547">Nucleotide-binding</keyword>
<organism evidence="7 8">
    <name type="scientific">Pomacea canaliculata</name>
    <name type="common">Golden apple snail</name>
    <dbReference type="NCBI Taxonomy" id="400727"/>
    <lineage>
        <taxon>Eukaryota</taxon>
        <taxon>Metazoa</taxon>
        <taxon>Spiralia</taxon>
        <taxon>Lophotrochozoa</taxon>
        <taxon>Mollusca</taxon>
        <taxon>Gastropoda</taxon>
        <taxon>Caenogastropoda</taxon>
        <taxon>Architaenioglossa</taxon>
        <taxon>Ampullarioidea</taxon>
        <taxon>Ampullariidae</taxon>
        <taxon>Pomacea</taxon>
    </lineage>
</organism>
<dbReference type="STRING" id="400727.A0A2T7NUU0"/>
<comment type="similarity">
    <text evidence="1 6">Belongs to the small GTPase superfamily. Rab family.</text>
</comment>
<evidence type="ECO:0000256" key="5">
    <source>
        <dbReference type="ARBA" id="ARBA00023289"/>
    </source>
</evidence>
<dbReference type="SMART" id="SM00175">
    <property type="entry name" value="RAB"/>
    <property type="match status" value="1"/>
</dbReference>
<dbReference type="GO" id="GO:0016020">
    <property type="term" value="C:membrane"/>
    <property type="evidence" value="ECO:0007669"/>
    <property type="project" value="UniProtKB-SubCell"/>
</dbReference>
<gene>
    <name evidence="7" type="ORF">C0Q70_15425</name>
</gene>
<dbReference type="GO" id="GO:0008333">
    <property type="term" value="P:endosome to lysosome transport"/>
    <property type="evidence" value="ECO:0007669"/>
    <property type="project" value="TreeGrafter"/>
</dbReference>
<dbReference type="AlphaFoldDB" id="A0A2T7NUU0"/>
<dbReference type="InterPro" id="IPR001806">
    <property type="entry name" value="Small_GTPase"/>
</dbReference>